<evidence type="ECO:0000313" key="1">
    <source>
        <dbReference type="EMBL" id="KAF6511512.1"/>
    </source>
</evidence>
<evidence type="ECO:0000313" key="2">
    <source>
        <dbReference type="Proteomes" id="UP000773850"/>
    </source>
</evidence>
<protein>
    <submittedName>
        <fullName evidence="1">Sporulation kinase</fullName>
    </submittedName>
</protein>
<comment type="caution">
    <text evidence="1">The sequence shown here is derived from an EMBL/GenBank/DDBJ whole genome shotgun (WGS) entry which is preliminary data.</text>
</comment>
<accession>A0ABQ7HH75</accession>
<keyword evidence="1" id="KW-0418">Kinase</keyword>
<proteinExistence type="predicted"/>
<name>A0ABQ7HH75_GEOSE</name>
<gene>
    <name evidence="1" type="ORF">GS8_1088</name>
</gene>
<dbReference type="EMBL" id="LUCS01000018">
    <property type="protein sequence ID" value="KAF6511512.1"/>
    <property type="molecule type" value="Genomic_DNA"/>
</dbReference>
<dbReference type="GO" id="GO:0016301">
    <property type="term" value="F:kinase activity"/>
    <property type="evidence" value="ECO:0007669"/>
    <property type="project" value="UniProtKB-KW"/>
</dbReference>
<keyword evidence="2" id="KW-1185">Reference proteome</keyword>
<keyword evidence="1" id="KW-0808">Transferase</keyword>
<reference evidence="1 2" key="1">
    <citation type="submission" date="2016-03" db="EMBL/GenBank/DDBJ databases">
        <title>Spore heat resistance.</title>
        <authorList>
            <person name="Boekhorst J."/>
            <person name="Berendsen E.M."/>
            <person name="Wells-Bennik M.H."/>
            <person name="Kuipers O.P."/>
        </authorList>
    </citation>
    <scope>NUCLEOTIDE SEQUENCE [LARGE SCALE GENOMIC DNA]</scope>
    <source>
        <strain evidence="1 2">GS8</strain>
    </source>
</reference>
<dbReference type="Proteomes" id="UP000773850">
    <property type="component" value="Unassembled WGS sequence"/>
</dbReference>
<sequence length="85" mass="9875">MNDRLVQSQIEELERKLRAYERLIETLPFPFTFADYESGIAIEKKSAATSGRTFAPFHRPLKRKPNGSGILTCIATYRLKKWKPF</sequence>
<organism evidence="1 2">
    <name type="scientific">Geobacillus stearothermophilus</name>
    <name type="common">Bacillus stearothermophilus</name>
    <dbReference type="NCBI Taxonomy" id="1422"/>
    <lineage>
        <taxon>Bacteria</taxon>
        <taxon>Bacillati</taxon>
        <taxon>Bacillota</taxon>
        <taxon>Bacilli</taxon>
        <taxon>Bacillales</taxon>
        <taxon>Anoxybacillaceae</taxon>
        <taxon>Geobacillus</taxon>
    </lineage>
</organism>